<sequence length="104" mass="11111">MAVNPSLTQLFGTGATQTETSITIQKDQLPGLTATANNSAEGIAVAILKRWSLGQDNSADSELAVRIQPPSVAQRGGVTKTLYRYLIDLYAPYTGPTEPDPDDF</sequence>
<gene>
    <name evidence="1" type="ORF">RIF25_09410</name>
</gene>
<dbReference type="RefSeq" id="WP_322878282.1">
    <property type="nucleotide sequence ID" value="NZ_JAVMIP010000008.1"/>
</dbReference>
<proteinExistence type="predicted"/>
<evidence type="ECO:0000313" key="2">
    <source>
        <dbReference type="Proteomes" id="UP001268256"/>
    </source>
</evidence>
<dbReference type="Proteomes" id="UP001268256">
    <property type="component" value="Unassembled WGS sequence"/>
</dbReference>
<organism evidence="1 2">
    <name type="scientific">Pseudocalidococcus azoricus BACA0444</name>
    <dbReference type="NCBI Taxonomy" id="2918990"/>
    <lineage>
        <taxon>Bacteria</taxon>
        <taxon>Bacillati</taxon>
        <taxon>Cyanobacteriota</taxon>
        <taxon>Cyanophyceae</taxon>
        <taxon>Acaryochloridales</taxon>
        <taxon>Thermosynechococcaceae</taxon>
        <taxon>Pseudocalidococcus</taxon>
        <taxon>Pseudocalidococcus azoricus</taxon>
    </lineage>
</organism>
<comment type="caution">
    <text evidence="1">The sequence shown here is derived from an EMBL/GenBank/DDBJ whole genome shotgun (WGS) entry which is preliminary data.</text>
</comment>
<evidence type="ECO:0000313" key="1">
    <source>
        <dbReference type="EMBL" id="MDS3861025.1"/>
    </source>
</evidence>
<protein>
    <submittedName>
        <fullName evidence="1">Uncharacterized protein</fullName>
    </submittedName>
</protein>
<dbReference type="EMBL" id="JAVMIP010000008">
    <property type="protein sequence ID" value="MDS3861025.1"/>
    <property type="molecule type" value="Genomic_DNA"/>
</dbReference>
<accession>A0AAE4FUB0</accession>
<dbReference type="AlphaFoldDB" id="A0AAE4FUB0"/>
<keyword evidence="2" id="KW-1185">Reference proteome</keyword>
<name>A0AAE4FUB0_9CYAN</name>
<reference evidence="2" key="1">
    <citation type="submission" date="2023-07" db="EMBL/GenBank/DDBJ databases">
        <authorList>
            <person name="Luz R."/>
            <person name="Cordeiro R."/>
            <person name="Fonseca A."/>
            <person name="Goncalves V."/>
        </authorList>
    </citation>
    <scope>NUCLEOTIDE SEQUENCE [LARGE SCALE GENOMIC DNA]</scope>
    <source>
        <strain evidence="2">BACA0444</strain>
    </source>
</reference>